<evidence type="ECO:0000313" key="3">
    <source>
        <dbReference type="Proteomes" id="UP000234681"/>
    </source>
</evidence>
<protein>
    <submittedName>
        <fullName evidence="2">RCG51907</fullName>
    </submittedName>
</protein>
<accession>A6K3G3</accession>
<evidence type="ECO:0000256" key="1">
    <source>
        <dbReference type="SAM" id="MobiDB-lite"/>
    </source>
</evidence>
<dbReference type="AlphaFoldDB" id="A6K3G3"/>
<evidence type="ECO:0000313" key="2">
    <source>
        <dbReference type="EMBL" id="EDL85537.1"/>
    </source>
</evidence>
<proteinExistence type="predicted"/>
<dbReference type="Proteomes" id="UP000234681">
    <property type="component" value="Chromosome 2"/>
</dbReference>
<feature type="region of interest" description="Disordered" evidence="1">
    <location>
        <begin position="1"/>
        <end position="27"/>
    </location>
</feature>
<reference evidence="2 3" key="1">
    <citation type="submission" date="2005-09" db="EMBL/GenBank/DDBJ databases">
        <authorList>
            <person name="Mural R.J."/>
            <person name="Li P.W."/>
            <person name="Adams M.D."/>
            <person name="Amanatides P.G."/>
            <person name="Baden-Tillson H."/>
            <person name="Barnstead M."/>
            <person name="Chin S.H."/>
            <person name="Dew I."/>
            <person name="Evans C.A."/>
            <person name="Ferriera S."/>
            <person name="Flanigan M."/>
            <person name="Fosler C."/>
            <person name="Glodek A."/>
            <person name="Gu Z."/>
            <person name="Holt R.A."/>
            <person name="Jennings D."/>
            <person name="Kraft C.L."/>
            <person name="Lu F."/>
            <person name="Nguyen T."/>
            <person name="Nusskern D.R."/>
            <person name="Pfannkoch C.M."/>
            <person name="Sitter C."/>
            <person name="Sutton G.G."/>
            <person name="Venter J.C."/>
            <person name="Wang Z."/>
            <person name="Woodage T."/>
            <person name="Zheng X.H."/>
            <person name="Zhong F."/>
        </authorList>
    </citation>
    <scope>NUCLEOTIDE SEQUENCE [LARGE SCALE GENOMIC DNA]</scope>
    <source>
        <strain>BN</strain>
        <strain evidence="3">Sprague-Dawley</strain>
    </source>
</reference>
<name>A6K3G3_RAT</name>
<gene>
    <name evidence="2" type="ORF">rCG_51907</name>
</gene>
<organism evidence="2 3">
    <name type="scientific">Rattus norvegicus</name>
    <name type="common">Rat</name>
    <dbReference type="NCBI Taxonomy" id="10116"/>
    <lineage>
        <taxon>Eukaryota</taxon>
        <taxon>Metazoa</taxon>
        <taxon>Chordata</taxon>
        <taxon>Craniata</taxon>
        <taxon>Vertebrata</taxon>
        <taxon>Euteleostomi</taxon>
        <taxon>Mammalia</taxon>
        <taxon>Eutheria</taxon>
        <taxon>Euarchontoglires</taxon>
        <taxon>Glires</taxon>
        <taxon>Rodentia</taxon>
        <taxon>Myomorpha</taxon>
        <taxon>Muroidea</taxon>
        <taxon>Muridae</taxon>
        <taxon>Murinae</taxon>
        <taxon>Rattus</taxon>
    </lineage>
</organism>
<dbReference type="EMBL" id="CH474015">
    <property type="protein sequence ID" value="EDL85537.1"/>
    <property type="molecule type" value="Genomic_DNA"/>
</dbReference>
<sequence>MQSKLNLQASSGKEGVPSGHDDPWLTRDRLLSGSLKDHCSDGEKGGNALRLKKPAAGWDSLLLDVGCLETSYAL</sequence>
<feature type="compositionally biased region" description="Polar residues" evidence="1">
    <location>
        <begin position="1"/>
        <end position="11"/>
    </location>
</feature>